<evidence type="ECO:0000313" key="4">
    <source>
        <dbReference type="EnsemblMetazoa" id="HelroP163975"/>
    </source>
</evidence>
<gene>
    <name evidence="4" type="primary">20200297</name>
    <name evidence="3" type="ORF">HELRODRAFT_163975</name>
</gene>
<dbReference type="OrthoDB" id="10038576at2759"/>
<name>T1EUP7_HELRO</name>
<evidence type="ECO:0000256" key="1">
    <source>
        <dbReference type="SAM" id="Coils"/>
    </source>
</evidence>
<reference evidence="4" key="3">
    <citation type="submission" date="2015-06" db="UniProtKB">
        <authorList>
            <consortium name="EnsemblMetazoa"/>
        </authorList>
    </citation>
    <scope>IDENTIFICATION</scope>
</reference>
<feature type="compositionally biased region" description="Low complexity" evidence="2">
    <location>
        <begin position="534"/>
        <end position="545"/>
    </location>
</feature>
<keyword evidence="5" id="KW-1185">Reference proteome</keyword>
<dbReference type="EMBL" id="KB097571">
    <property type="protein sequence ID" value="ESN94186.1"/>
    <property type="molecule type" value="Genomic_DNA"/>
</dbReference>
<dbReference type="CTD" id="20200297"/>
<accession>T1EUP7</accession>
<reference evidence="3 5" key="2">
    <citation type="journal article" date="2013" name="Nature">
        <title>Insights into bilaterian evolution from three spiralian genomes.</title>
        <authorList>
            <person name="Simakov O."/>
            <person name="Marletaz F."/>
            <person name="Cho S.J."/>
            <person name="Edsinger-Gonzales E."/>
            <person name="Havlak P."/>
            <person name="Hellsten U."/>
            <person name="Kuo D.H."/>
            <person name="Larsson T."/>
            <person name="Lv J."/>
            <person name="Arendt D."/>
            <person name="Savage R."/>
            <person name="Osoegawa K."/>
            <person name="de Jong P."/>
            <person name="Grimwood J."/>
            <person name="Chapman J.A."/>
            <person name="Shapiro H."/>
            <person name="Aerts A."/>
            <person name="Otillar R.P."/>
            <person name="Terry A.Y."/>
            <person name="Boore J.L."/>
            <person name="Grigoriev I.V."/>
            <person name="Lindberg D.R."/>
            <person name="Seaver E.C."/>
            <person name="Weisblat D.A."/>
            <person name="Putnam N.H."/>
            <person name="Rokhsar D.S."/>
        </authorList>
    </citation>
    <scope>NUCLEOTIDE SEQUENCE</scope>
</reference>
<dbReference type="EMBL" id="AMQM01001504">
    <property type="status" value="NOT_ANNOTATED_CDS"/>
    <property type="molecule type" value="Genomic_DNA"/>
</dbReference>
<feature type="coiled-coil region" evidence="1">
    <location>
        <begin position="226"/>
        <end position="253"/>
    </location>
</feature>
<feature type="region of interest" description="Disordered" evidence="2">
    <location>
        <begin position="1"/>
        <end position="44"/>
    </location>
</feature>
<evidence type="ECO:0000313" key="5">
    <source>
        <dbReference type="Proteomes" id="UP000015101"/>
    </source>
</evidence>
<dbReference type="InParanoid" id="T1EUP7"/>
<evidence type="ECO:0000313" key="3">
    <source>
        <dbReference type="EMBL" id="ESN94186.1"/>
    </source>
</evidence>
<feature type="region of interest" description="Disordered" evidence="2">
    <location>
        <begin position="525"/>
        <end position="545"/>
    </location>
</feature>
<dbReference type="EnsemblMetazoa" id="HelroT163975">
    <property type="protein sequence ID" value="HelroP163975"/>
    <property type="gene ID" value="HelroG163975"/>
</dbReference>
<feature type="region of interest" description="Disordered" evidence="2">
    <location>
        <begin position="70"/>
        <end position="96"/>
    </location>
</feature>
<dbReference type="KEGG" id="hro:HELRODRAFT_163975"/>
<feature type="region of interest" description="Disordered" evidence="2">
    <location>
        <begin position="149"/>
        <end position="215"/>
    </location>
</feature>
<organism evidence="4 5">
    <name type="scientific">Helobdella robusta</name>
    <name type="common">Californian leech</name>
    <dbReference type="NCBI Taxonomy" id="6412"/>
    <lineage>
        <taxon>Eukaryota</taxon>
        <taxon>Metazoa</taxon>
        <taxon>Spiralia</taxon>
        <taxon>Lophotrochozoa</taxon>
        <taxon>Annelida</taxon>
        <taxon>Clitellata</taxon>
        <taxon>Hirudinea</taxon>
        <taxon>Rhynchobdellida</taxon>
        <taxon>Glossiphoniidae</taxon>
        <taxon>Helobdella</taxon>
    </lineage>
</organism>
<proteinExistence type="predicted"/>
<dbReference type="HOGENOM" id="CLU_361038_0_0_1"/>
<keyword evidence="1" id="KW-0175">Coiled coil</keyword>
<feature type="compositionally biased region" description="Basic and acidic residues" evidence="2">
    <location>
        <begin position="206"/>
        <end position="215"/>
    </location>
</feature>
<feature type="compositionally biased region" description="Polar residues" evidence="2">
    <location>
        <begin position="149"/>
        <end position="161"/>
    </location>
</feature>
<feature type="compositionally biased region" description="Low complexity" evidence="2">
    <location>
        <begin position="1"/>
        <end position="36"/>
    </location>
</feature>
<reference evidence="5" key="1">
    <citation type="submission" date="2012-12" db="EMBL/GenBank/DDBJ databases">
        <authorList>
            <person name="Hellsten U."/>
            <person name="Grimwood J."/>
            <person name="Chapman J.A."/>
            <person name="Shapiro H."/>
            <person name="Aerts A."/>
            <person name="Otillar R.P."/>
            <person name="Terry A.Y."/>
            <person name="Boore J.L."/>
            <person name="Simakov O."/>
            <person name="Marletaz F."/>
            <person name="Cho S.-J."/>
            <person name="Edsinger-Gonzales E."/>
            <person name="Havlak P."/>
            <person name="Kuo D.-H."/>
            <person name="Larsson T."/>
            <person name="Lv J."/>
            <person name="Arendt D."/>
            <person name="Savage R."/>
            <person name="Osoegawa K."/>
            <person name="de Jong P."/>
            <person name="Lindberg D.R."/>
            <person name="Seaver E.C."/>
            <person name="Weisblat D.A."/>
            <person name="Putnam N.H."/>
            <person name="Grigoriev I.V."/>
            <person name="Rokhsar D.S."/>
        </authorList>
    </citation>
    <scope>NUCLEOTIDE SEQUENCE</scope>
</reference>
<dbReference type="RefSeq" id="XP_009027298.1">
    <property type="nucleotide sequence ID" value="XM_009029050.1"/>
</dbReference>
<sequence length="775" mass="88484">MQNNNNNNTINSNSNNNSNNNPSDNNNTNDDNMPSSFNDTASTNTEADSLNRMDKKSQYHSIQQLCAPINNNRYNNNSANNNTNNNNNNNDQDSHNINISLKTQSNQRRWLCDSMADADDEMSANKKAKYDMSDKLPADNHYEKSFVNQHSSRVNSSNIDQSEPAADEDCQNFMRRLKRKQSKPKPLDEDEDVVDDSDCEDEHEEENNFSRDDSDSNCDDFKDFKILSFKRKIEKLENQLNWLKKNYEEFLLSRSYKNLNNENCNKILENNQEQPLEVKLLADLLKNELIHSTNVFLSDIVNKFLQKRFNGYRTFSKKTFEDKSEITESNTVKTNNSLVENLPHPVFPSGDRFKSDAPWPYQSITPPSDYESFIKRSYQKHSLLFNSFNKNIPALHSSAMYFPYTHRPNFQSHLYNQNFLFQNFSSSPNTKQSFDLFNAAQHFDSITKLSSMKPGSGLTEEPEQTEAISLVVTPNKKKRTKVTDCSLSPKCFNTSVYNKHKLSNSDNNNLGLKSQEDLETRLTSTTYRDESATDDNSSFSSDISQQTSTNCDYKLENNSNNIADRSSNFADTFIKYEGPNNLINCEKLNYISSNELPFRLKSPTPTTLSTSVAVLNPSLSQSNINDTTCRRNPYSTFTNLSNMSKIQGCFNTNNNNVDENNINTGNANATSCNFNNVSYNNSTTGDYFKAFYHHHLLGSNKLSKMRYNEFSGFRSPPGDDDVVSNEAKCKSLKFNKVHSRKDNIPSMPSILCGTHFKEQVMISFLVCACRVCTLQ</sequence>
<feature type="compositionally biased region" description="Low complexity" evidence="2">
    <location>
        <begin position="70"/>
        <end position="90"/>
    </location>
</feature>
<evidence type="ECO:0000256" key="2">
    <source>
        <dbReference type="SAM" id="MobiDB-lite"/>
    </source>
</evidence>
<feature type="compositionally biased region" description="Acidic residues" evidence="2">
    <location>
        <begin position="188"/>
        <end position="205"/>
    </location>
</feature>
<dbReference type="AlphaFoldDB" id="T1EUP7"/>
<protein>
    <submittedName>
        <fullName evidence="3 4">Uncharacterized protein</fullName>
    </submittedName>
</protein>
<dbReference type="GeneID" id="20200297"/>
<dbReference type="Proteomes" id="UP000015101">
    <property type="component" value="Unassembled WGS sequence"/>
</dbReference>